<sequence length="109" mass="12283">MSSKYGFALPFLLLHPNSCSKPPSNCVPPSSTVQNHFLLDKYHLFDSRTSKSLLNSGLHQFADQKDQHLSTVQNFALLIYILKYSLFFVTLDQAATLHCLPVEEDTACH</sequence>
<keyword evidence="2" id="KW-1185">Reference proteome</keyword>
<dbReference type="AlphaFoldDB" id="A0A9P5N6K2"/>
<evidence type="ECO:0000313" key="2">
    <source>
        <dbReference type="Proteomes" id="UP000724874"/>
    </source>
</evidence>
<protein>
    <submittedName>
        <fullName evidence="1">Uncharacterized protein</fullName>
    </submittedName>
</protein>
<comment type="caution">
    <text evidence="1">The sequence shown here is derived from an EMBL/GenBank/DDBJ whole genome shotgun (WGS) entry which is preliminary data.</text>
</comment>
<organism evidence="1 2">
    <name type="scientific">Gymnopilus junonius</name>
    <name type="common">Spectacular rustgill mushroom</name>
    <name type="synonym">Gymnopilus spectabilis subsp. junonius</name>
    <dbReference type="NCBI Taxonomy" id="109634"/>
    <lineage>
        <taxon>Eukaryota</taxon>
        <taxon>Fungi</taxon>
        <taxon>Dikarya</taxon>
        <taxon>Basidiomycota</taxon>
        <taxon>Agaricomycotina</taxon>
        <taxon>Agaricomycetes</taxon>
        <taxon>Agaricomycetidae</taxon>
        <taxon>Agaricales</taxon>
        <taxon>Agaricineae</taxon>
        <taxon>Hymenogastraceae</taxon>
        <taxon>Gymnopilus</taxon>
    </lineage>
</organism>
<dbReference type="Proteomes" id="UP000724874">
    <property type="component" value="Unassembled WGS sequence"/>
</dbReference>
<accession>A0A9P5N6K2</accession>
<dbReference type="EMBL" id="JADNYJ010000958">
    <property type="protein sequence ID" value="KAF8867763.1"/>
    <property type="molecule type" value="Genomic_DNA"/>
</dbReference>
<proteinExistence type="predicted"/>
<name>A0A9P5N6K2_GYMJU</name>
<gene>
    <name evidence="1" type="ORF">CPB84DRAFT_1541835</name>
</gene>
<evidence type="ECO:0000313" key="1">
    <source>
        <dbReference type="EMBL" id="KAF8867763.1"/>
    </source>
</evidence>
<reference evidence="1" key="1">
    <citation type="submission" date="2020-11" db="EMBL/GenBank/DDBJ databases">
        <authorList>
            <consortium name="DOE Joint Genome Institute"/>
            <person name="Ahrendt S."/>
            <person name="Riley R."/>
            <person name="Andreopoulos W."/>
            <person name="LaButti K."/>
            <person name="Pangilinan J."/>
            <person name="Ruiz-duenas F.J."/>
            <person name="Barrasa J.M."/>
            <person name="Sanchez-Garcia M."/>
            <person name="Camarero S."/>
            <person name="Miyauchi S."/>
            <person name="Serrano A."/>
            <person name="Linde D."/>
            <person name="Babiker R."/>
            <person name="Drula E."/>
            <person name="Ayuso-Fernandez I."/>
            <person name="Pacheco R."/>
            <person name="Padilla G."/>
            <person name="Ferreira P."/>
            <person name="Barriuso J."/>
            <person name="Kellner H."/>
            <person name="Castanera R."/>
            <person name="Alfaro M."/>
            <person name="Ramirez L."/>
            <person name="Pisabarro A.G."/>
            <person name="Kuo A."/>
            <person name="Tritt A."/>
            <person name="Lipzen A."/>
            <person name="He G."/>
            <person name="Yan M."/>
            <person name="Ng V."/>
            <person name="Cullen D."/>
            <person name="Martin F."/>
            <person name="Rosso M.-N."/>
            <person name="Henrissat B."/>
            <person name="Hibbett D."/>
            <person name="Martinez A.T."/>
            <person name="Grigoriev I.V."/>
        </authorList>
    </citation>
    <scope>NUCLEOTIDE SEQUENCE</scope>
    <source>
        <strain evidence="1">AH 44721</strain>
    </source>
</reference>